<dbReference type="Gene3D" id="1.10.8.60">
    <property type="match status" value="1"/>
</dbReference>
<dbReference type="EC" id="3.4.24.-" evidence="15"/>
<dbReference type="GO" id="GO:0005524">
    <property type="term" value="F:ATP binding"/>
    <property type="evidence" value="ECO:0007669"/>
    <property type="project" value="UniProtKB-UniRule"/>
</dbReference>
<feature type="domain" description="AAA+ ATPase" evidence="17">
    <location>
        <begin position="179"/>
        <end position="319"/>
    </location>
</feature>
<dbReference type="FunFam" id="1.20.58.760:FF:000001">
    <property type="entry name" value="ATP-dependent zinc metalloprotease FtsH"/>
    <property type="match status" value="1"/>
</dbReference>
<dbReference type="PANTHER" id="PTHR23076">
    <property type="entry name" value="METALLOPROTEASE M41 FTSH"/>
    <property type="match status" value="1"/>
</dbReference>
<dbReference type="FunFam" id="3.40.50.300:FF:000001">
    <property type="entry name" value="ATP-dependent zinc metalloprotease FtsH"/>
    <property type="match status" value="1"/>
</dbReference>
<accession>A0A1M5XCK3</accession>
<dbReference type="PROSITE" id="PS00674">
    <property type="entry name" value="AAA"/>
    <property type="match status" value="1"/>
</dbReference>
<dbReference type="Gene3D" id="3.40.50.300">
    <property type="entry name" value="P-loop containing nucleotide triphosphate hydrolases"/>
    <property type="match status" value="1"/>
</dbReference>
<dbReference type="GO" id="GO:0006508">
    <property type="term" value="P:proteolysis"/>
    <property type="evidence" value="ECO:0007669"/>
    <property type="project" value="UniProtKB-KW"/>
</dbReference>
<dbReference type="Gene3D" id="1.20.58.760">
    <property type="entry name" value="Peptidase M41"/>
    <property type="match status" value="1"/>
</dbReference>
<feature type="binding site" evidence="15">
    <location>
        <position position="410"/>
    </location>
    <ligand>
        <name>Zn(2+)</name>
        <dbReference type="ChEBI" id="CHEBI:29105"/>
        <note>catalytic</note>
    </ligand>
</feature>
<evidence type="ECO:0000256" key="9">
    <source>
        <dbReference type="ARBA" id="ARBA00022833"/>
    </source>
</evidence>
<dbReference type="InterPro" id="IPR003960">
    <property type="entry name" value="ATPase_AAA_CS"/>
</dbReference>
<evidence type="ECO:0000256" key="11">
    <source>
        <dbReference type="ARBA" id="ARBA00022989"/>
    </source>
</evidence>
<keyword evidence="9 15" id="KW-0862">Zinc</keyword>
<dbReference type="GO" id="GO:0004176">
    <property type="term" value="F:ATP-dependent peptidase activity"/>
    <property type="evidence" value="ECO:0007669"/>
    <property type="project" value="InterPro"/>
</dbReference>
<dbReference type="GO" id="GO:0005886">
    <property type="term" value="C:plasma membrane"/>
    <property type="evidence" value="ECO:0007669"/>
    <property type="project" value="UniProtKB-SubCell"/>
</dbReference>
<evidence type="ECO:0000256" key="10">
    <source>
        <dbReference type="ARBA" id="ARBA00022840"/>
    </source>
</evidence>
<sequence>MNLPVRGLLALILAAILIFIGFNIYHISTRLPERSYSAFLDDLEQGDISDVTIKDGVITGTDKQSRQFTTYSPDISSLMPLLRRHRVDITTKPSPQSSAFFREMLLVLLILGGWMILSRKRNNQSLQFARNKTYKQNRNQLTRVSFDDVAGISEAREEIMEITAFLKEPVKFGALGGRIPKGVLLQGPPGTGKTLLAKAIAGEASVPFYSLGGSDFVEMFAGLGASRVRDLFGEAKKNAPCIIFIDEIDAIGGKRAGQFRSGSNDEREQTLNALLVEMDGFTSHETVIVVAATNRPDILDSALLRPGRFDRRITLTLPDIRGREKIFAVHSRKVAVGGNVDFKVVAKGTPGFSGAEIANLVNEAALLAARKGKSLIDLSDFEEAKDKIIMGLERKNAVISEKARRLTAYHEAGHAVLAILLPQTDPLHKITIIPRGQALGLTQQLPFDEHLTYSQDYLVNKIKILLGGRLAEEIIFGTLTTGASNDLQSISRIAYRLVCTFGMSSHIGPLACSDLTDQITGDPGDISWQRSEETRREIDMEIRKIVLSCYQSAKEVLSNNSALLHMLAEALLVHETLDSEEVDIIHRCYLNEHEQHHKKWDIVPSKQGAGHE</sequence>
<dbReference type="Pfam" id="PF00004">
    <property type="entry name" value="AAA"/>
    <property type="match status" value="1"/>
</dbReference>
<evidence type="ECO:0000313" key="18">
    <source>
        <dbReference type="EMBL" id="SHH97541.1"/>
    </source>
</evidence>
<comment type="cofactor">
    <cofactor evidence="15">
        <name>Zn(2+)</name>
        <dbReference type="ChEBI" id="CHEBI:29105"/>
    </cofactor>
    <text evidence="15">Binds 1 zinc ion per subunit.</text>
</comment>
<dbReference type="SUPFAM" id="SSF140990">
    <property type="entry name" value="FtsH protease domain-like"/>
    <property type="match status" value="1"/>
</dbReference>
<dbReference type="InterPro" id="IPR011546">
    <property type="entry name" value="Pept_M41_FtsH_extracell"/>
</dbReference>
<keyword evidence="8 15" id="KW-0378">Hydrolase</keyword>
<evidence type="ECO:0000256" key="1">
    <source>
        <dbReference type="ARBA" id="ARBA00004370"/>
    </source>
</evidence>
<keyword evidence="4 15" id="KW-0645">Protease</keyword>
<dbReference type="GO" id="GO:0016887">
    <property type="term" value="F:ATP hydrolysis activity"/>
    <property type="evidence" value="ECO:0007669"/>
    <property type="project" value="UniProtKB-UniRule"/>
</dbReference>
<keyword evidence="10 15" id="KW-0067">ATP-binding</keyword>
<dbReference type="EMBL" id="FQXS01000019">
    <property type="protein sequence ID" value="SHH97541.1"/>
    <property type="molecule type" value="Genomic_DNA"/>
</dbReference>
<protein>
    <recommendedName>
        <fullName evidence="15">ATP-dependent zinc metalloprotease FtsH</fullName>
        <ecNumber evidence="15">3.4.24.-</ecNumber>
    </recommendedName>
</protein>
<dbReference type="InterPro" id="IPR003959">
    <property type="entry name" value="ATPase_AAA_core"/>
</dbReference>
<dbReference type="SUPFAM" id="SSF52540">
    <property type="entry name" value="P-loop containing nucleoside triphosphate hydrolases"/>
    <property type="match status" value="1"/>
</dbReference>
<dbReference type="Pfam" id="PF17862">
    <property type="entry name" value="AAA_lid_3"/>
    <property type="match status" value="1"/>
</dbReference>
<keyword evidence="11 15" id="KW-1133">Transmembrane helix</keyword>
<dbReference type="GO" id="GO:0004222">
    <property type="term" value="F:metalloendopeptidase activity"/>
    <property type="evidence" value="ECO:0007669"/>
    <property type="project" value="InterPro"/>
</dbReference>
<evidence type="ECO:0000313" key="19">
    <source>
        <dbReference type="Proteomes" id="UP000184139"/>
    </source>
</evidence>
<evidence type="ECO:0000256" key="4">
    <source>
        <dbReference type="ARBA" id="ARBA00022670"/>
    </source>
</evidence>
<keyword evidence="7 15" id="KW-0547">Nucleotide-binding</keyword>
<dbReference type="GO" id="GO:0008270">
    <property type="term" value="F:zinc ion binding"/>
    <property type="evidence" value="ECO:0007669"/>
    <property type="project" value="UniProtKB-UniRule"/>
</dbReference>
<dbReference type="AlphaFoldDB" id="A0A1M5XCK3"/>
<keyword evidence="13 15" id="KW-0472">Membrane</keyword>
<comment type="caution">
    <text evidence="15">Lacks conserved residue(s) required for the propagation of feature annotation.</text>
</comment>
<dbReference type="InterPro" id="IPR041569">
    <property type="entry name" value="AAA_lid_3"/>
</dbReference>
<dbReference type="InterPro" id="IPR027417">
    <property type="entry name" value="P-loop_NTPase"/>
</dbReference>
<evidence type="ECO:0000256" key="7">
    <source>
        <dbReference type="ARBA" id="ARBA00022741"/>
    </source>
</evidence>
<proteinExistence type="inferred from homology"/>
<dbReference type="GO" id="GO:0030163">
    <property type="term" value="P:protein catabolic process"/>
    <property type="evidence" value="ECO:0007669"/>
    <property type="project" value="UniProtKB-UniRule"/>
</dbReference>
<dbReference type="HAMAP" id="MF_01458">
    <property type="entry name" value="FtsH"/>
    <property type="match status" value="1"/>
</dbReference>
<evidence type="ECO:0000259" key="17">
    <source>
        <dbReference type="SMART" id="SM00382"/>
    </source>
</evidence>
<comment type="similarity">
    <text evidence="2 15">In the C-terminal section; belongs to the peptidase M41 family.</text>
</comment>
<comment type="subunit">
    <text evidence="15">Homohexamer.</text>
</comment>
<feature type="active site" evidence="15">
    <location>
        <position position="411"/>
    </location>
</feature>
<dbReference type="RefSeq" id="WP_073377335.1">
    <property type="nucleotide sequence ID" value="NZ_FQXS01000019.1"/>
</dbReference>
<evidence type="ECO:0000256" key="14">
    <source>
        <dbReference type="ARBA" id="ARBA00061570"/>
    </source>
</evidence>
<dbReference type="Proteomes" id="UP000184139">
    <property type="component" value="Unassembled WGS sequence"/>
</dbReference>
<feature type="transmembrane region" description="Helical" evidence="15">
    <location>
        <begin position="6"/>
        <end position="25"/>
    </location>
</feature>
<evidence type="ECO:0000256" key="8">
    <source>
        <dbReference type="ARBA" id="ARBA00022801"/>
    </source>
</evidence>
<keyword evidence="12 15" id="KW-0482">Metalloprotease</keyword>
<dbReference type="Gene3D" id="3.30.720.210">
    <property type="match status" value="1"/>
</dbReference>
<comment type="similarity">
    <text evidence="14 15">In the central section; belongs to the AAA ATPase family.</text>
</comment>
<keyword evidence="19" id="KW-1185">Reference proteome</keyword>
<comment type="similarity">
    <text evidence="16">Belongs to the AAA ATPase family.</text>
</comment>
<dbReference type="InterPro" id="IPR000642">
    <property type="entry name" value="Peptidase_M41"/>
</dbReference>
<name>A0A1M5XCK3_9BACT</name>
<comment type="subcellular location">
    <subcellularLocation>
        <location evidence="15">Cell membrane</location>
        <topology evidence="15">Multi-pass membrane protein</topology>
        <orientation evidence="15">Cytoplasmic side</orientation>
    </subcellularLocation>
    <subcellularLocation>
        <location evidence="1">Membrane</location>
    </subcellularLocation>
</comment>
<reference evidence="18 19" key="1">
    <citation type="submission" date="2016-11" db="EMBL/GenBank/DDBJ databases">
        <authorList>
            <person name="Jaros S."/>
            <person name="Januszkiewicz K."/>
            <person name="Wedrychowicz H."/>
        </authorList>
    </citation>
    <scope>NUCLEOTIDE SEQUENCE [LARGE SCALE GENOMIC DNA]</scope>
    <source>
        <strain evidence="18 19">DSM 9705</strain>
    </source>
</reference>
<dbReference type="SMART" id="SM00382">
    <property type="entry name" value="AAA"/>
    <property type="match status" value="1"/>
</dbReference>
<evidence type="ECO:0000256" key="3">
    <source>
        <dbReference type="ARBA" id="ARBA00022475"/>
    </source>
</evidence>
<feature type="binding site" evidence="15">
    <location>
        <begin position="187"/>
        <end position="194"/>
    </location>
    <ligand>
        <name>ATP</name>
        <dbReference type="ChEBI" id="CHEBI:30616"/>
    </ligand>
</feature>
<comment type="function">
    <text evidence="15">Acts as a processive, ATP-dependent zinc metallopeptidase for both cytoplasmic and membrane proteins. Plays a role in the quality control of integral membrane proteins.</text>
</comment>
<dbReference type="Pfam" id="PF01434">
    <property type="entry name" value="Peptidase_M41"/>
    <property type="match status" value="1"/>
</dbReference>
<dbReference type="Pfam" id="PF06480">
    <property type="entry name" value="FtsH_ext"/>
    <property type="match status" value="1"/>
</dbReference>
<dbReference type="NCBIfam" id="TIGR01241">
    <property type="entry name" value="FtsH_fam"/>
    <property type="match status" value="1"/>
</dbReference>
<evidence type="ECO:0000256" key="6">
    <source>
        <dbReference type="ARBA" id="ARBA00022723"/>
    </source>
</evidence>
<dbReference type="OrthoDB" id="9809379at2"/>
<keyword evidence="5 15" id="KW-0812">Transmembrane</keyword>
<dbReference type="InterPro" id="IPR005936">
    <property type="entry name" value="FtsH"/>
</dbReference>
<evidence type="ECO:0000256" key="16">
    <source>
        <dbReference type="RuleBase" id="RU003651"/>
    </source>
</evidence>
<dbReference type="InterPro" id="IPR037219">
    <property type="entry name" value="Peptidase_M41-like"/>
</dbReference>
<keyword evidence="6 15" id="KW-0479">Metal-binding</keyword>
<organism evidence="18 19">
    <name type="scientific">Desulfofustis glycolicus DSM 9705</name>
    <dbReference type="NCBI Taxonomy" id="1121409"/>
    <lineage>
        <taxon>Bacteria</taxon>
        <taxon>Pseudomonadati</taxon>
        <taxon>Thermodesulfobacteriota</taxon>
        <taxon>Desulfobulbia</taxon>
        <taxon>Desulfobulbales</taxon>
        <taxon>Desulfocapsaceae</taxon>
        <taxon>Desulfofustis</taxon>
    </lineage>
</organism>
<dbReference type="InterPro" id="IPR003593">
    <property type="entry name" value="AAA+_ATPase"/>
</dbReference>
<evidence type="ECO:0000256" key="2">
    <source>
        <dbReference type="ARBA" id="ARBA00010044"/>
    </source>
</evidence>
<gene>
    <name evidence="15" type="primary">ftsH</name>
    <name evidence="18" type="ORF">SAMN02745124_02956</name>
</gene>
<dbReference type="PANTHER" id="PTHR23076:SF97">
    <property type="entry name" value="ATP-DEPENDENT ZINC METALLOPROTEASE YME1L1"/>
    <property type="match status" value="1"/>
</dbReference>
<dbReference type="STRING" id="1121409.SAMN02745124_02956"/>
<keyword evidence="3 15" id="KW-1003">Cell membrane</keyword>
<evidence type="ECO:0000256" key="15">
    <source>
        <dbReference type="HAMAP-Rule" id="MF_01458"/>
    </source>
</evidence>
<evidence type="ECO:0000256" key="12">
    <source>
        <dbReference type="ARBA" id="ARBA00023049"/>
    </source>
</evidence>
<feature type="binding site" evidence="15">
    <location>
        <position position="486"/>
    </location>
    <ligand>
        <name>Zn(2+)</name>
        <dbReference type="ChEBI" id="CHEBI:29105"/>
        <note>catalytic</note>
    </ligand>
</feature>
<dbReference type="FunFam" id="1.10.8.60:FF:000001">
    <property type="entry name" value="ATP-dependent zinc metalloprotease FtsH"/>
    <property type="match status" value="1"/>
</dbReference>
<feature type="binding site" evidence="15">
    <location>
        <position position="414"/>
    </location>
    <ligand>
        <name>Zn(2+)</name>
        <dbReference type="ChEBI" id="CHEBI:29105"/>
        <note>catalytic</note>
    </ligand>
</feature>
<dbReference type="CDD" id="cd19501">
    <property type="entry name" value="RecA-like_FtsH"/>
    <property type="match status" value="1"/>
</dbReference>
<evidence type="ECO:0000256" key="5">
    <source>
        <dbReference type="ARBA" id="ARBA00022692"/>
    </source>
</evidence>
<evidence type="ECO:0000256" key="13">
    <source>
        <dbReference type="ARBA" id="ARBA00023136"/>
    </source>
</evidence>